<dbReference type="EMBL" id="AACHWQ010000002">
    <property type="protein sequence ID" value="EAK6271344.1"/>
    <property type="molecule type" value="Genomic_DNA"/>
</dbReference>
<dbReference type="RefSeq" id="WP_220523417.1">
    <property type="nucleotide sequence ID" value="NZ_JBEDWM010000012.1"/>
</dbReference>
<sequence>MDNNFSYEEIIAQLNKCAEKKLKKELLKYKSKDYFIEYLKEIYFSIPAKPRKVFISKEIKERVLDKKIRKAINNIEYKLKKGEDVNSFLSNRHDNNDKMLSSFGIHHFHLGKYNQNEQKYERTGELLYCFLPYYNDNLIYFIDVLPHSYWYYQEMFDIIQKNWPDVLQYTQSFTVKDISEKDIKKLRKYNINFIPSLKSGELVFSNFGYMSNGDPTYVCLCKMNIRKQIEHIYKTYHINISDTEIIDFEINNNLILKNIAIKNKISGKIDLYNF</sequence>
<protein>
    <submittedName>
        <fullName evidence="1">Uncharacterized protein</fullName>
    </submittedName>
</protein>
<accession>A0A5T0ZRB0</accession>
<proteinExistence type="predicted"/>
<organism evidence="1">
    <name type="scientific">Campylobacter jejuni</name>
    <dbReference type="NCBI Taxonomy" id="197"/>
    <lineage>
        <taxon>Bacteria</taxon>
        <taxon>Pseudomonadati</taxon>
        <taxon>Campylobacterota</taxon>
        <taxon>Epsilonproteobacteria</taxon>
        <taxon>Campylobacterales</taxon>
        <taxon>Campylobacteraceae</taxon>
        <taxon>Campylobacter</taxon>
    </lineage>
</organism>
<reference evidence="1" key="1">
    <citation type="submission" date="2018-05" db="EMBL/GenBank/DDBJ databases">
        <authorList>
            <consortium name="PulseNet: The National Subtyping Network for Foodborne Disease Surveillance"/>
            <person name="Tarr C.L."/>
            <person name="Trees E."/>
            <person name="Katz L.S."/>
            <person name="Carleton-Romer H.A."/>
            <person name="Stroika S."/>
            <person name="Kucerova Z."/>
            <person name="Roache K.F."/>
            <person name="Sabol A.L."/>
            <person name="Besser J."/>
            <person name="Gerner-Smidt P."/>
        </authorList>
    </citation>
    <scope>NUCLEOTIDE SEQUENCE</scope>
    <source>
        <strain evidence="1">PNUSAC002348</strain>
    </source>
</reference>
<comment type="caution">
    <text evidence="1">The sequence shown here is derived from an EMBL/GenBank/DDBJ whole genome shotgun (WGS) entry which is preliminary data.</text>
</comment>
<name>A0A5T0ZRB0_CAMJU</name>
<dbReference type="AlphaFoldDB" id="A0A5T0ZRB0"/>
<gene>
    <name evidence="1" type="ORF">CHQ01_04245</name>
</gene>
<evidence type="ECO:0000313" key="1">
    <source>
        <dbReference type="EMBL" id="EAK6271344.1"/>
    </source>
</evidence>